<evidence type="ECO:0000259" key="1">
    <source>
        <dbReference type="Pfam" id="PF21889"/>
    </source>
</evidence>
<dbReference type="InterPro" id="IPR027728">
    <property type="entry name" value="Topless_fam"/>
</dbReference>
<keyword evidence="3" id="KW-1185">Reference proteome</keyword>
<dbReference type="PANTHER" id="PTHR44083:SF35">
    <property type="entry name" value="TOPLESS-RELATED PROTEIN 4-LIKE ISOFORM X1"/>
    <property type="match status" value="1"/>
</dbReference>
<dbReference type="STRING" id="35608.A0A2U1NDE5"/>
<evidence type="ECO:0000313" key="2">
    <source>
        <dbReference type="EMBL" id="PWA71513.1"/>
    </source>
</evidence>
<gene>
    <name evidence="2" type="ORF">CTI12_AA280260</name>
</gene>
<name>A0A2U1NDE5_ARTAN</name>
<comment type="caution">
    <text evidence="2">The sequence shown here is derived from an EMBL/GenBank/DDBJ whole genome shotgun (WGS) entry which is preliminary data.</text>
</comment>
<dbReference type="EMBL" id="PKPP01003072">
    <property type="protein sequence ID" value="PWA71513.1"/>
    <property type="molecule type" value="Genomic_DNA"/>
</dbReference>
<sequence length="190" mass="22950">MSSNQETHQRLDRKSLRELVRDGKWEEIIKCLSRSTKPDHPIFFKIYHHMYLKAVYKKEFSKALRIYKTKLQEFYEPSKHEHFKELKHLMDLADPRENKNFAEYWDNRMARNISEELHAPMVTRQCLSLRLPDEEPVWVTGLLYINSGAKIIALRADGVHHLWKWPKQHTYKQKRDACENHELPYTRHTP</sequence>
<reference evidence="2 3" key="1">
    <citation type="journal article" date="2018" name="Mol. Plant">
        <title>The genome of Artemisia annua provides insight into the evolution of Asteraceae family and artemisinin biosynthesis.</title>
        <authorList>
            <person name="Shen Q."/>
            <person name="Zhang L."/>
            <person name="Liao Z."/>
            <person name="Wang S."/>
            <person name="Yan T."/>
            <person name="Shi P."/>
            <person name="Liu M."/>
            <person name="Fu X."/>
            <person name="Pan Q."/>
            <person name="Wang Y."/>
            <person name="Lv Z."/>
            <person name="Lu X."/>
            <person name="Zhang F."/>
            <person name="Jiang W."/>
            <person name="Ma Y."/>
            <person name="Chen M."/>
            <person name="Hao X."/>
            <person name="Li L."/>
            <person name="Tang Y."/>
            <person name="Lv G."/>
            <person name="Zhou Y."/>
            <person name="Sun X."/>
            <person name="Brodelius P.E."/>
            <person name="Rose J.K.C."/>
            <person name="Tang K."/>
        </authorList>
    </citation>
    <scope>NUCLEOTIDE SEQUENCE [LARGE SCALE GENOMIC DNA]</scope>
    <source>
        <strain evidence="3">cv. Huhao1</strain>
        <tissue evidence="2">Leaf</tissue>
    </source>
</reference>
<dbReference type="Proteomes" id="UP000245207">
    <property type="component" value="Unassembled WGS sequence"/>
</dbReference>
<proteinExistence type="predicted"/>
<dbReference type="AlphaFoldDB" id="A0A2U1NDE5"/>
<organism evidence="2 3">
    <name type="scientific">Artemisia annua</name>
    <name type="common">Sweet wormwood</name>
    <dbReference type="NCBI Taxonomy" id="35608"/>
    <lineage>
        <taxon>Eukaryota</taxon>
        <taxon>Viridiplantae</taxon>
        <taxon>Streptophyta</taxon>
        <taxon>Embryophyta</taxon>
        <taxon>Tracheophyta</taxon>
        <taxon>Spermatophyta</taxon>
        <taxon>Magnoliopsida</taxon>
        <taxon>eudicotyledons</taxon>
        <taxon>Gunneridae</taxon>
        <taxon>Pentapetalae</taxon>
        <taxon>asterids</taxon>
        <taxon>campanulids</taxon>
        <taxon>Asterales</taxon>
        <taxon>Asteraceae</taxon>
        <taxon>Asteroideae</taxon>
        <taxon>Anthemideae</taxon>
        <taxon>Artemisiinae</taxon>
        <taxon>Artemisia</taxon>
    </lineage>
</organism>
<evidence type="ECO:0000313" key="3">
    <source>
        <dbReference type="Proteomes" id="UP000245207"/>
    </source>
</evidence>
<accession>A0A2U1NDE5</accession>
<dbReference type="Pfam" id="PF21889">
    <property type="entry name" value="TPR1-like_2nd"/>
    <property type="match status" value="1"/>
</dbReference>
<protein>
    <submittedName>
        <fullName evidence="2">Topless-related protein 4</fullName>
    </submittedName>
</protein>
<dbReference type="GO" id="GO:0006355">
    <property type="term" value="P:regulation of DNA-templated transcription"/>
    <property type="evidence" value="ECO:0007669"/>
    <property type="project" value="InterPro"/>
</dbReference>
<dbReference type="PANTHER" id="PTHR44083">
    <property type="entry name" value="TOPLESS-RELATED PROTEIN 1-RELATED"/>
    <property type="match status" value="1"/>
</dbReference>
<dbReference type="OrthoDB" id="1920149at2759"/>
<feature type="domain" description="TPR1-like CTLH-containing" evidence="1">
    <location>
        <begin position="16"/>
        <end position="113"/>
    </location>
</feature>
<dbReference type="InterPro" id="IPR054080">
    <property type="entry name" value="TPR1-like_2nd"/>
</dbReference>